<proteinExistence type="predicted"/>
<dbReference type="EMBL" id="CAJGYM010000101">
    <property type="protein sequence ID" value="CAD6197672.1"/>
    <property type="molecule type" value="Genomic_DNA"/>
</dbReference>
<reference evidence="1" key="1">
    <citation type="submission" date="2020-10" db="EMBL/GenBank/DDBJ databases">
        <authorList>
            <person name="Kikuchi T."/>
        </authorList>
    </citation>
    <scope>NUCLEOTIDE SEQUENCE</scope>
    <source>
        <strain evidence="1">NKZ352</strain>
    </source>
</reference>
<gene>
    <name evidence="1" type="ORF">CAUJ_LOCUS13581</name>
</gene>
<organism evidence="1 2">
    <name type="scientific">Caenorhabditis auriculariae</name>
    <dbReference type="NCBI Taxonomy" id="2777116"/>
    <lineage>
        <taxon>Eukaryota</taxon>
        <taxon>Metazoa</taxon>
        <taxon>Ecdysozoa</taxon>
        <taxon>Nematoda</taxon>
        <taxon>Chromadorea</taxon>
        <taxon>Rhabditida</taxon>
        <taxon>Rhabditina</taxon>
        <taxon>Rhabditomorpha</taxon>
        <taxon>Rhabditoidea</taxon>
        <taxon>Rhabditidae</taxon>
        <taxon>Peloderinae</taxon>
        <taxon>Caenorhabditis</taxon>
    </lineage>
</organism>
<comment type="caution">
    <text evidence="1">The sequence shown here is derived from an EMBL/GenBank/DDBJ whole genome shotgun (WGS) entry which is preliminary data.</text>
</comment>
<evidence type="ECO:0000313" key="2">
    <source>
        <dbReference type="Proteomes" id="UP000835052"/>
    </source>
</evidence>
<accession>A0A8S1HS35</accession>
<evidence type="ECO:0000313" key="1">
    <source>
        <dbReference type="EMBL" id="CAD6197672.1"/>
    </source>
</evidence>
<keyword evidence="2" id="KW-1185">Reference proteome</keyword>
<name>A0A8S1HS35_9PELO</name>
<dbReference type="AlphaFoldDB" id="A0A8S1HS35"/>
<protein>
    <submittedName>
        <fullName evidence="1">Uncharacterized protein</fullName>
    </submittedName>
</protein>
<dbReference type="Proteomes" id="UP000835052">
    <property type="component" value="Unassembled WGS sequence"/>
</dbReference>
<sequence>MFSETGKGGADCFSVYPDTWRQLPLYLPLLADPTRLPPSTCKIIRPCTNYGVLENPQAHRIAQLSSTLSCLHALSPQVAPTSLLYGHWVSGEFPEESRNGPRQLFPVEKKWLWSIVSGSEMEQNEAIKAMLACRMARRVFLGRVPFVGNKGLDSEIATLPCRSSFGRMHIMSYRFADATEPSESSAVFQKTPNVALSDCTSTGAIQHWATEEWSRISRLVIRRPSLSRLNSHRIVVDTPADLCVPKLPFMADCSLSRRDS</sequence>